<organism evidence="10 11">
    <name type="scientific">Strongyloides venezuelensis</name>
    <name type="common">Threadworm</name>
    <dbReference type="NCBI Taxonomy" id="75913"/>
    <lineage>
        <taxon>Eukaryota</taxon>
        <taxon>Metazoa</taxon>
        <taxon>Ecdysozoa</taxon>
        <taxon>Nematoda</taxon>
        <taxon>Chromadorea</taxon>
        <taxon>Rhabditida</taxon>
        <taxon>Tylenchina</taxon>
        <taxon>Panagrolaimomorpha</taxon>
        <taxon>Strongyloidoidea</taxon>
        <taxon>Strongyloididae</taxon>
        <taxon>Strongyloides</taxon>
    </lineage>
</organism>
<evidence type="ECO:0000256" key="1">
    <source>
        <dbReference type="ARBA" id="ARBA00004123"/>
    </source>
</evidence>
<sequence length="300" mass="35049">MDFLKAEIAKKRKQVEQLTIEKEKKYFKRSELFGEEETTSECENEPSKVENTEMPIEELRDRLRHYKEPVIYFGENIEDMKVRLKEAEANGCLVPEYIKKENTSVVPKSPDNSKKDEDEKRFDVKYDEGKDLKWEDIEEEAKSLGDNDVSDSKIIANFIRYSLTKWANDLNARSFEEKSSTEGRFQASIQKETVTHIKPLLKDLDKNYITSDICRHLSIICRHIIVDKDQIKANNAYMEMAIGNAPWPVGVTRSGIHQRPSSSRMYVSNIAHVLNDEKQRKYIQGFKRLITKQFEKKNVT</sequence>
<dbReference type="Gene3D" id="4.10.280.110">
    <property type="entry name" value="Pre-mRNA processing factor 4 domain"/>
    <property type="match status" value="1"/>
</dbReference>
<keyword evidence="4" id="KW-0507">mRNA processing</keyword>
<dbReference type="InterPro" id="IPR039979">
    <property type="entry name" value="PRPF18"/>
</dbReference>
<feature type="compositionally biased region" description="Acidic residues" evidence="8">
    <location>
        <begin position="35"/>
        <end position="44"/>
    </location>
</feature>
<keyword evidence="7" id="KW-0539">Nucleus</keyword>
<dbReference type="InterPro" id="IPR004098">
    <property type="entry name" value="Prp18"/>
</dbReference>
<evidence type="ECO:0000256" key="3">
    <source>
        <dbReference type="ARBA" id="ARBA00018242"/>
    </source>
</evidence>
<dbReference type="GO" id="GO:0005682">
    <property type="term" value="C:U5 snRNP"/>
    <property type="evidence" value="ECO:0007669"/>
    <property type="project" value="TreeGrafter"/>
</dbReference>
<comment type="similarity">
    <text evidence="2">Belongs to the PRP18 family.</text>
</comment>
<dbReference type="AlphaFoldDB" id="A0A0K0F1T1"/>
<evidence type="ECO:0000256" key="7">
    <source>
        <dbReference type="ARBA" id="ARBA00023242"/>
    </source>
</evidence>
<protein>
    <recommendedName>
        <fullName evidence="3">Pre-mRNA-splicing factor 18</fullName>
    </recommendedName>
</protein>
<dbReference type="WBParaSite" id="SVE_0275600.1">
    <property type="protein sequence ID" value="SVE_0275600.1"/>
    <property type="gene ID" value="SVE_0275600"/>
</dbReference>
<evidence type="ECO:0000256" key="4">
    <source>
        <dbReference type="ARBA" id="ARBA00022664"/>
    </source>
</evidence>
<keyword evidence="10" id="KW-1185">Reference proteome</keyword>
<evidence type="ECO:0000313" key="10">
    <source>
        <dbReference type="Proteomes" id="UP000035680"/>
    </source>
</evidence>
<reference evidence="10" key="1">
    <citation type="submission" date="2014-07" db="EMBL/GenBank/DDBJ databases">
        <authorList>
            <person name="Martin A.A"/>
            <person name="De Silva N."/>
        </authorList>
    </citation>
    <scope>NUCLEOTIDE SEQUENCE</scope>
</reference>
<dbReference type="Proteomes" id="UP000035680">
    <property type="component" value="Unassembled WGS sequence"/>
</dbReference>
<comment type="subcellular location">
    <subcellularLocation>
        <location evidence="1">Nucleus</location>
    </subcellularLocation>
</comment>
<evidence type="ECO:0000256" key="6">
    <source>
        <dbReference type="ARBA" id="ARBA00023187"/>
    </source>
</evidence>
<dbReference type="SUPFAM" id="SSF47938">
    <property type="entry name" value="Functional domain of the splicing factor Prp18"/>
    <property type="match status" value="1"/>
</dbReference>
<dbReference type="InterPro" id="IPR036285">
    <property type="entry name" value="PRP4-like_sf"/>
</dbReference>
<feature type="region of interest" description="Disordered" evidence="8">
    <location>
        <begin position="35"/>
        <end position="56"/>
    </location>
</feature>
<reference evidence="11" key="2">
    <citation type="submission" date="2015-08" db="UniProtKB">
        <authorList>
            <consortium name="WormBaseParasite"/>
        </authorList>
    </citation>
    <scope>IDENTIFICATION</scope>
</reference>
<dbReference type="SUPFAM" id="SSF158230">
    <property type="entry name" value="PRP4-like"/>
    <property type="match status" value="1"/>
</dbReference>
<evidence type="ECO:0000256" key="2">
    <source>
        <dbReference type="ARBA" id="ARBA00008137"/>
    </source>
</evidence>
<evidence type="ECO:0000256" key="8">
    <source>
        <dbReference type="SAM" id="MobiDB-lite"/>
    </source>
</evidence>
<name>A0A0K0F1T1_STRVS</name>
<accession>A0A0K0F1T1</accession>
<keyword evidence="6" id="KW-0508">mRNA splicing</keyword>
<keyword evidence="5" id="KW-0747">Spliceosome</keyword>
<dbReference type="GO" id="GO:0071021">
    <property type="term" value="C:U2-type post-spliceosomal complex"/>
    <property type="evidence" value="ECO:0007669"/>
    <property type="project" value="TreeGrafter"/>
</dbReference>
<dbReference type="GO" id="GO:0046540">
    <property type="term" value="C:U4/U6 x U5 tri-snRNP complex"/>
    <property type="evidence" value="ECO:0007669"/>
    <property type="project" value="TreeGrafter"/>
</dbReference>
<proteinExistence type="inferred from homology"/>
<evidence type="ECO:0000256" key="5">
    <source>
        <dbReference type="ARBA" id="ARBA00022728"/>
    </source>
</evidence>
<dbReference type="Gene3D" id="1.20.940.10">
    <property type="entry name" value="Functional domain of the splicing factor Prp18"/>
    <property type="match status" value="1"/>
</dbReference>
<evidence type="ECO:0000259" key="9">
    <source>
        <dbReference type="Pfam" id="PF02840"/>
    </source>
</evidence>
<dbReference type="GO" id="GO:0000350">
    <property type="term" value="P:generation of catalytic spliceosome for second transesterification step"/>
    <property type="evidence" value="ECO:0007669"/>
    <property type="project" value="TreeGrafter"/>
</dbReference>
<dbReference type="PANTHER" id="PTHR13007:SF19">
    <property type="entry name" value="PRE-MRNA-SPLICING FACTOR 18"/>
    <property type="match status" value="1"/>
</dbReference>
<dbReference type="Pfam" id="PF02840">
    <property type="entry name" value="Prp18"/>
    <property type="match status" value="1"/>
</dbReference>
<dbReference type="PANTHER" id="PTHR13007">
    <property type="entry name" value="PRE-MRNA SPLICING FACTOR-RELATED"/>
    <property type="match status" value="1"/>
</dbReference>
<feature type="domain" description="Prp18" evidence="9">
    <location>
        <begin position="157"/>
        <end position="293"/>
    </location>
</feature>
<feature type="compositionally biased region" description="Basic and acidic residues" evidence="8">
    <location>
        <begin position="45"/>
        <end position="56"/>
    </location>
</feature>
<evidence type="ECO:0000313" key="11">
    <source>
        <dbReference type="WBParaSite" id="SVE_0275600.1"/>
    </source>
</evidence>
<dbReference type="STRING" id="75913.A0A0K0F1T1"/>